<evidence type="ECO:0000256" key="4">
    <source>
        <dbReference type="ARBA" id="ARBA00022759"/>
    </source>
</evidence>
<evidence type="ECO:0000256" key="8">
    <source>
        <dbReference type="NCBIfam" id="TIGR00188"/>
    </source>
</evidence>
<comment type="caution">
    <text evidence="9">The sequence shown here is derived from an EMBL/GenBank/DDBJ whole genome shotgun (WGS) entry which is preliminary data.</text>
</comment>
<dbReference type="InterPro" id="IPR020568">
    <property type="entry name" value="Ribosomal_Su5_D2-typ_SF"/>
</dbReference>
<comment type="similarity">
    <text evidence="7">Belongs to the RnpA family.</text>
</comment>
<evidence type="ECO:0000256" key="2">
    <source>
        <dbReference type="ARBA" id="ARBA00022694"/>
    </source>
</evidence>
<name>A0A1U7HKH8_9CYAN</name>
<keyword evidence="2 7" id="KW-0819">tRNA processing</keyword>
<dbReference type="Pfam" id="PF00825">
    <property type="entry name" value="Ribonuclease_P"/>
    <property type="match status" value="1"/>
</dbReference>
<evidence type="ECO:0000256" key="1">
    <source>
        <dbReference type="ARBA" id="ARBA00002663"/>
    </source>
</evidence>
<keyword evidence="6 7" id="KW-0694">RNA-binding</keyword>
<keyword evidence="4 7" id="KW-0255">Endonuclease</keyword>
<dbReference type="InterPro" id="IPR000100">
    <property type="entry name" value="RNase_P"/>
</dbReference>
<evidence type="ECO:0000256" key="3">
    <source>
        <dbReference type="ARBA" id="ARBA00022722"/>
    </source>
</evidence>
<dbReference type="Gene3D" id="3.30.230.10">
    <property type="match status" value="1"/>
</dbReference>
<dbReference type="AlphaFoldDB" id="A0A1U7HKH8"/>
<evidence type="ECO:0000256" key="7">
    <source>
        <dbReference type="HAMAP-Rule" id="MF_00227"/>
    </source>
</evidence>
<dbReference type="PANTHER" id="PTHR33992">
    <property type="entry name" value="RIBONUCLEASE P PROTEIN COMPONENT"/>
    <property type="match status" value="1"/>
</dbReference>
<dbReference type="NCBIfam" id="TIGR00188">
    <property type="entry name" value="rnpA"/>
    <property type="match status" value="1"/>
</dbReference>
<keyword evidence="10" id="KW-1185">Reference proteome</keyword>
<dbReference type="RefSeq" id="WP_073599065.1">
    <property type="nucleotide sequence ID" value="NZ_MRCB01000007.1"/>
</dbReference>
<dbReference type="InterPro" id="IPR014721">
    <property type="entry name" value="Ribsml_uS5_D2-typ_fold_subgr"/>
</dbReference>
<dbReference type="STRING" id="1921803.NIES593_07895"/>
<sequence length="129" mass="14849">MGLPKVHRLKHWKDFQKIYQQGTRYSSSHLSLLALSETEPDNSLRAAATRIGISVSQKVSKKAVIRNRIKRQIRAALIELLPDLSPGWKIVVAVRPKALECKYEHFLRELKQLLVEADIINGHKREYVL</sequence>
<reference evidence="9 10" key="1">
    <citation type="submission" date="2016-11" db="EMBL/GenBank/DDBJ databases">
        <title>Draft Genome Sequences of Nine Cyanobacterial Strains from Diverse Habitats.</title>
        <authorList>
            <person name="Zhu T."/>
            <person name="Hou S."/>
            <person name="Lu X."/>
            <person name="Hess W.R."/>
        </authorList>
    </citation>
    <scope>NUCLEOTIDE SEQUENCE [LARGE SCALE GENOMIC DNA]</scope>
    <source>
        <strain evidence="9 10">NIES-593</strain>
    </source>
</reference>
<dbReference type="GO" id="GO:0001682">
    <property type="term" value="P:tRNA 5'-leader removal"/>
    <property type="evidence" value="ECO:0007669"/>
    <property type="project" value="UniProtKB-UniRule"/>
</dbReference>
<dbReference type="PROSITE" id="PS00648">
    <property type="entry name" value="RIBONUCLEASE_P"/>
    <property type="match status" value="1"/>
</dbReference>
<evidence type="ECO:0000256" key="5">
    <source>
        <dbReference type="ARBA" id="ARBA00022801"/>
    </source>
</evidence>
<dbReference type="OrthoDB" id="458878at2"/>
<comment type="function">
    <text evidence="1 7">RNaseP catalyzes the removal of the 5'-leader sequence from pre-tRNA to produce the mature 5'-terminus. It can also cleave other RNA substrates such as 4.5S RNA. The protein component plays an auxiliary but essential role in vivo by binding to the 5'-leader sequence and broadening the substrate specificity of the ribozyme.</text>
</comment>
<comment type="catalytic activity">
    <reaction evidence="7">
        <text>Endonucleolytic cleavage of RNA, removing 5'-extranucleotides from tRNA precursor.</text>
        <dbReference type="EC" id="3.1.26.5"/>
    </reaction>
</comment>
<dbReference type="GO" id="GO:0042781">
    <property type="term" value="F:3'-tRNA processing endoribonuclease activity"/>
    <property type="evidence" value="ECO:0007669"/>
    <property type="project" value="TreeGrafter"/>
</dbReference>
<dbReference type="EMBL" id="MRCB01000007">
    <property type="protein sequence ID" value="OKH24077.1"/>
    <property type="molecule type" value="Genomic_DNA"/>
</dbReference>
<evidence type="ECO:0000313" key="9">
    <source>
        <dbReference type="EMBL" id="OKH24077.1"/>
    </source>
</evidence>
<dbReference type="GO" id="GO:0030677">
    <property type="term" value="C:ribonuclease P complex"/>
    <property type="evidence" value="ECO:0007669"/>
    <property type="project" value="TreeGrafter"/>
</dbReference>
<evidence type="ECO:0000256" key="6">
    <source>
        <dbReference type="ARBA" id="ARBA00022884"/>
    </source>
</evidence>
<dbReference type="PANTHER" id="PTHR33992:SF1">
    <property type="entry name" value="RIBONUCLEASE P PROTEIN COMPONENT"/>
    <property type="match status" value="1"/>
</dbReference>
<evidence type="ECO:0000313" key="10">
    <source>
        <dbReference type="Proteomes" id="UP000186868"/>
    </source>
</evidence>
<gene>
    <name evidence="7" type="primary">rnpA</name>
    <name evidence="9" type="ORF">NIES593_07895</name>
</gene>
<dbReference type="GO" id="GO:0004526">
    <property type="term" value="F:ribonuclease P activity"/>
    <property type="evidence" value="ECO:0007669"/>
    <property type="project" value="UniProtKB-UniRule"/>
</dbReference>
<dbReference type="InterPro" id="IPR020539">
    <property type="entry name" value="RNase_P_CS"/>
</dbReference>
<dbReference type="Proteomes" id="UP000186868">
    <property type="component" value="Unassembled WGS sequence"/>
</dbReference>
<dbReference type="SUPFAM" id="SSF54211">
    <property type="entry name" value="Ribosomal protein S5 domain 2-like"/>
    <property type="match status" value="1"/>
</dbReference>
<accession>A0A1U7HKH8</accession>
<dbReference type="GO" id="GO:0000049">
    <property type="term" value="F:tRNA binding"/>
    <property type="evidence" value="ECO:0007669"/>
    <property type="project" value="UniProtKB-UniRule"/>
</dbReference>
<protein>
    <recommendedName>
        <fullName evidence="7 8">Ribonuclease P protein component</fullName>
        <shortName evidence="7">RNase P protein</shortName>
        <shortName evidence="7">RNaseP protein</shortName>
        <ecNumber evidence="7 8">3.1.26.5</ecNumber>
    </recommendedName>
    <alternativeName>
        <fullName evidence="7">Protein C5</fullName>
    </alternativeName>
</protein>
<proteinExistence type="inferred from homology"/>
<keyword evidence="3 7" id="KW-0540">Nuclease</keyword>
<comment type="subunit">
    <text evidence="7">Consists of a catalytic RNA component (M1 or rnpB) and a protein subunit.</text>
</comment>
<dbReference type="EC" id="3.1.26.5" evidence="7 8"/>
<keyword evidence="5 7" id="KW-0378">Hydrolase</keyword>
<dbReference type="HAMAP" id="MF_00227">
    <property type="entry name" value="RNase_P"/>
    <property type="match status" value="1"/>
</dbReference>
<organism evidence="9 10">
    <name type="scientific">Hydrococcus rivularis NIES-593</name>
    <dbReference type="NCBI Taxonomy" id="1921803"/>
    <lineage>
        <taxon>Bacteria</taxon>
        <taxon>Bacillati</taxon>
        <taxon>Cyanobacteriota</taxon>
        <taxon>Cyanophyceae</taxon>
        <taxon>Pleurocapsales</taxon>
        <taxon>Hydrococcaceae</taxon>
        <taxon>Hydrococcus</taxon>
    </lineage>
</organism>